<dbReference type="InterPro" id="IPR029069">
    <property type="entry name" value="HotDog_dom_sf"/>
</dbReference>
<dbReference type="InterPro" id="IPR052389">
    <property type="entry name" value="Sec_Metab_Biosynth-Assoc"/>
</dbReference>
<accession>A0A0D2XNS2</accession>
<dbReference type="Proteomes" id="UP000002489">
    <property type="component" value="Unassembled WGS sequence"/>
</dbReference>
<dbReference type="SUPFAM" id="SSF54637">
    <property type="entry name" value="Thioesterase/thiol ester dehydrase-isomerase"/>
    <property type="match status" value="1"/>
</dbReference>
<evidence type="ECO:0000313" key="2">
    <source>
        <dbReference type="EnsemblFungi" id="FOXG_05606P0"/>
    </source>
</evidence>
<evidence type="ECO:0000259" key="1">
    <source>
        <dbReference type="Pfam" id="PF13622"/>
    </source>
</evidence>
<proteinExistence type="predicted"/>
<dbReference type="STRING" id="426428.A0A0D2XNS2"/>
<reference evidence="2" key="2">
    <citation type="submission" date="2025-08" db="UniProtKB">
        <authorList>
            <consortium name="EnsemblFungi"/>
        </authorList>
    </citation>
    <scope>IDENTIFICATION</scope>
    <source>
        <strain evidence="2">4287 / CBS 123668 / FGSC 9935 / NRRL 34936</strain>
    </source>
</reference>
<dbReference type="Gene3D" id="2.40.160.210">
    <property type="entry name" value="Acyl-CoA thioesterase, double hotdog domain"/>
    <property type="match status" value="1"/>
</dbReference>
<organism evidence="2 3">
    <name type="scientific">Fusarium oxysporum (strain Fo5176)</name>
    <name type="common">Fusarium vascular wilt</name>
    <dbReference type="NCBI Taxonomy" id="660025"/>
    <lineage>
        <taxon>Eukaryota</taxon>
        <taxon>Fungi</taxon>
        <taxon>Dikarya</taxon>
        <taxon>Ascomycota</taxon>
        <taxon>Pezizomycotina</taxon>
        <taxon>Sordariomycetes</taxon>
        <taxon>Hypocreomycetidae</taxon>
        <taxon>Hypocreales</taxon>
        <taxon>Nectriaceae</taxon>
        <taxon>Fusarium</taxon>
        <taxon>Fusarium oxysporum species complex</taxon>
    </lineage>
</organism>
<sequence>MSNSHLPNSHPDVTPTWRPYKFPRTPLADAIKTSPVADSDGQRYSGSVPPDWCGNGGRRLAAHGGYCATVLMMTAQQYHHDQQGSLGNMEPLNISVEYLEPLPQGQFEIALETLNIGKRTSTVEATLKSVEIHEHKVCAIAIVRLGLYPMVRCQLLLHESPRVDGKDVHTQWRECAAVE</sequence>
<evidence type="ECO:0000313" key="3">
    <source>
        <dbReference type="Proteomes" id="UP000002489"/>
    </source>
</evidence>
<dbReference type="InterPro" id="IPR042171">
    <property type="entry name" value="Acyl-CoA_hotdog"/>
</dbReference>
<dbReference type="Pfam" id="PF13622">
    <property type="entry name" value="4HBT_3"/>
    <property type="match status" value="1"/>
</dbReference>
<dbReference type="PANTHER" id="PTHR38110">
    <property type="entry name" value="CHROMOSOME 23, WHOLE GENOME SHOTGUN SEQUENCE"/>
    <property type="match status" value="1"/>
</dbReference>
<dbReference type="PANTHER" id="PTHR38110:SF4">
    <property type="entry name" value="THIOESTERASE-LIKE SUPERFAMILY-DOMAIN-CONTAINING PROTEIN"/>
    <property type="match status" value="1"/>
</dbReference>
<dbReference type="EnsemblFungi" id="FOXG_05606T0">
    <property type="protein sequence ID" value="FOXG_05606P0"/>
    <property type="gene ID" value="FOXG_05606"/>
</dbReference>
<feature type="domain" description="Acyl-CoA thioesterase-like N-terminal HotDog" evidence="1">
    <location>
        <begin position="59"/>
        <end position="143"/>
    </location>
</feature>
<dbReference type="InterPro" id="IPR049449">
    <property type="entry name" value="TesB_ACOT8-like_N"/>
</dbReference>
<name>A0A0D2XNS2_FUSOF</name>
<dbReference type="AlphaFoldDB" id="A0A0D2XNS2"/>
<protein>
    <recommendedName>
        <fullName evidence="1">Acyl-CoA thioesterase-like N-terminal HotDog domain-containing protein</fullName>
    </recommendedName>
</protein>
<reference evidence="3" key="1">
    <citation type="journal article" date="2012" name="Mol. Plant Microbe Interact.">
        <title>A highly conserved effector in Fusarium oxysporum is required for full virulence on Arabidopsis.</title>
        <authorList>
            <person name="Thatcher L.F."/>
            <person name="Gardiner D.M."/>
            <person name="Kazan K."/>
            <person name="Manners J."/>
        </authorList>
    </citation>
    <scope>NUCLEOTIDE SEQUENCE [LARGE SCALE GENOMIC DNA]</scope>
    <source>
        <strain evidence="3">Fo5176</strain>
    </source>
</reference>